<keyword evidence="1" id="KW-0812">Transmembrane</keyword>
<reference evidence="2" key="1">
    <citation type="submission" date="2022-11" db="EMBL/GenBank/DDBJ databases">
        <authorList>
            <person name="Somphong A."/>
            <person name="Phongsopitanun W."/>
        </authorList>
    </citation>
    <scope>NUCLEOTIDE SEQUENCE</scope>
    <source>
        <strain evidence="2">Pm04-4</strain>
    </source>
</reference>
<organism evidence="2 3">
    <name type="scientific">Paractinoplanes pyxinae</name>
    <dbReference type="NCBI Taxonomy" id="2997416"/>
    <lineage>
        <taxon>Bacteria</taxon>
        <taxon>Bacillati</taxon>
        <taxon>Actinomycetota</taxon>
        <taxon>Actinomycetes</taxon>
        <taxon>Micromonosporales</taxon>
        <taxon>Micromonosporaceae</taxon>
        <taxon>Paractinoplanes</taxon>
    </lineage>
</organism>
<evidence type="ECO:0000313" key="3">
    <source>
        <dbReference type="Proteomes" id="UP001151002"/>
    </source>
</evidence>
<protein>
    <submittedName>
        <fullName evidence="2">Uncharacterized protein</fullName>
    </submittedName>
</protein>
<proteinExistence type="predicted"/>
<keyword evidence="3" id="KW-1185">Reference proteome</keyword>
<dbReference type="EMBL" id="JAPNTZ010000009">
    <property type="protein sequence ID" value="MCY1141647.1"/>
    <property type="molecule type" value="Genomic_DNA"/>
</dbReference>
<dbReference type="RefSeq" id="WP_267566038.1">
    <property type="nucleotide sequence ID" value="NZ_JAPNTZ010000009.1"/>
</dbReference>
<dbReference type="Proteomes" id="UP001151002">
    <property type="component" value="Unassembled WGS sequence"/>
</dbReference>
<evidence type="ECO:0000313" key="2">
    <source>
        <dbReference type="EMBL" id="MCY1141647.1"/>
    </source>
</evidence>
<sequence>MSHDTEDRLTTALQSFRSDLSYSPEVDKILDRGKKISRRRIAWRAAAGGTFAAAAVTAVALAAGGTGVPARSPAPNLAAPGSSATAEQPPVVRLVGHLTTLKQTEGDATLISRSQAYTDGKKIDVWDLHADNGDYFFATTRAGLPARVAKGRSQMDKADEAGRKRAVAAAKLAAKGDLNEARKRMARAFYTGDNPVPIEAPGAVKPLSEGAKIKAKMSGTKAVPGNYTDNWVWNTSVDALRDGAGDPAVRAGVLRLLDQMPEIAIKEGTLDGRKVLTLTAGAPAVDSPESVVVDAGSGMPLKYTNTFVTVTYTVTRVTLADVAAGKF</sequence>
<gene>
    <name evidence="2" type="ORF">OWR29_26930</name>
</gene>
<comment type="caution">
    <text evidence="2">The sequence shown here is derived from an EMBL/GenBank/DDBJ whole genome shotgun (WGS) entry which is preliminary data.</text>
</comment>
<keyword evidence="1" id="KW-0472">Membrane</keyword>
<feature type="transmembrane region" description="Helical" evidence="1">
    <location>
        <begin position="41"/>
        <end position="63"/>
    </location>
</feature>
<name>A0ABT4B572_9ACTN</name>
<evidence type="ECO:0000256" key="1">
    <source>
        <dbReference type="SAM" id="Phobius"/>
    </source>
</evidence>
<accession>A0ABT4B572</accession>
<keyword evidence="1" id="KW-1133">Transmembrane helix</keyword>